<dbReference type="InterPro" id="IPR001853">
    <property type="entry name" value="DSBA-like_thioredoxin_dom"/>
</dbReference>
<dbReference type="SUPFAM" id="SSF52833">
    <property type="entry name" value="Thioredoxin-like"/>
    <property type="match status" value="1"/>
</dbReference>
<accession>A0A2W4Z1K7</accession>
<dbReference type="EMBL" id="QFMX01000003">
    <property type="protein sequence ID" value="PZO75954.1"/>
    <property type="molecule type" value="Genomic_DNA"/>
</dbReference>
<evidence type="ECO:0000259" key="6">
    <source>
        <dbReference type="PROSITE" id="PS51352"/>
    </source>
</evidence>
<reference evidence="7 8" key="1">
    <citation type="submission" date="2017-08" db="EMBL/GenBank/DDBJ databases">
        <title>Infants hospitalized years apart are colonized by the same room-sourced microbial strains.</title>
        <authorList>
            <person name="Brooks B."/>
            <person name="Olm M.R."/>
            <person name="Firek B.A."/>
            <person name="Baker R."/>
            <person name="Thomas B.C."/>
            <person name="Morowitz M.J."/>
            <person name="Banfield J.F."/>
        </authorList>
    </citation>
    <scope>NUCLEOTIDE SEQUENCE [LARGE SCALE GENOMIC DNA]</scope>
    <source>
        <strain evidence="7">S2_018_000_R3_119</strain>
    </source>
</reference>
<dbReference type="Proteomes" id="UP000249555">
    <property type="component" value="Unassembled WGS sequence"/>
</dbReference>
<dbReference type="Gene3D" id="3.40.30.10">
    <property type="entry name" value="Glutaredoxin"/>
    <property type="match status" value="1"/>
</dbReference>
<dbReference type="CDD" id="cd03023">
    <property type="entry name" value="DsbA_Com1_like"/>
    <property type="match status" value="1"/>
</dbReference>
<gene>
    <name evidence="7" type="ORF">DI640_04060</name>
</gene>
<keyword evidence="4" id="KW-0676">Redox-active center</keyword>
<keyword evidence="1 5" id="KW-0732">Signal</keyword>
<dbReference type="InterPro" id="IPR036249">
    <property type="entry name" value="Thioredoxin-like_sf"/>
</dbReference>
<dbReference type="AlphaFoldDB" id="A0A2W4Z1K7"/>
<feature type="domain" description="Thioredoxin" evidence="6">
    <location>
        <begin position="23"/>
        <end position="208"/>
    </location>
</feature>
<organism evidence="7 8">
    <name type="scientific">Sphingomonas taxi</name>
    <dbReference type="NCBI Taxonomy" id="1549858"/>
    <lineage>
        <taxon>Bacteria</taxon>
        <taxon>Pseudomonadati</taxon>
        <taxon>Pseudomonadota</taxon>
        <taxon>Alphaproteobacteria</taxon>
        <taxon>Sphingomonadales</taxon>
        <taxon>Sphingomonadaceae</taxon>
        <taxon>Sphingomonas</taxon>
    </lineage>
</organism>
<evidence type="ECO:0000313" key="8">
    <source>
        <dbReference type="Proteomes" id="UP000249555"/>
    </source>
</evidence>
<keyword evidence="2" id="KW-0560">Oxidoreductase</keyword>
<dbReference type="PANTHER" id="PTHR13887">
    <property type="entry name" value="GLUTATHIONE S-TRANSFERASE KAPPA"/>
    <property type="match status" value="1"/>
</dbReference>
<name>A0A2W4Z1K7_9SPHN</name>
<protein>
    <submittedName>
        <fullName evidence="7">Disulfide bond formation protein DsbA</fullName>
    </submittedName>
</protein>
<sequence>MNRIRSSVATLAVLAITGLGIGATDALTTSAVAATITKSAILEDPVAPKVAPKGYDITIVQFADYNCGYCRRMHSVVAALIASDPKIRLVYRDWPIFGPVSVEAARAAIASQWQGKHEALNAALYAGAGKLDSSAIRTAANRAGVNWPRLQADLVKHKAEIDALLARTSEQAPAIGLQGTPAFIIGAYLAPGALDLATLRKAVAEARRHPNGWSRAYDE</sequence>
<dbReference type="GO" id="GO:0016491">
    <property type="term" value="F:oxidoreductase activity"/>
    <property type="evidence" value="ECO:0007669"/>
    <property type="project" value="UniProtKB-KW"/>
</dbReference>
<comment type="caution">
    <text evidence="7">The sequence shown here is derived from an EMBL/GenBank/DDBJ whole genome shotgun (WGS) entry which is preliminary data.</text>
</comment>
<keyword evidence="3" id="KW-1015">Disulfide bond</keyword>
<evidence type="ECO:0000256" key="5">
    <source>
        <dbReference type="SAM" id="SignalP"/>
    </source>
</evidence>
<dbReference type="PANTHER" id="PTHR13887:SF14">
    <property type="entry name" value="DISULFIDE BOND FORMATION PROTEIN D"/>
    <property type="match status" value="1"/>
</dbReference>
<evidence type="ECO:0000313" key="7">
    <source>
        <dbReference type="EMBL" id="PZO75954.1"/>
    </source>
</evidence>
<feature type="signal peptide" evidence="5">
    <location>
        <begin position="1"/>
        <end position="22"/>
    </location>
</feature>
<evidence type="ECO:0000256" key="2">
    <source>
        <dbReference type="ARBA" id="ARBA00023002"/>
    </source>
</evidence>
<evidence type="ECO:0000256" key="4">
    <source>
        <dbReference type="ARBA" id="ARBA00023284"/>
    </source>
</evidence>
<evidence type="ECO:0000256" key="1">
    <source>
        <dbReference type="ARBA" id="ARBA00022729"/>
    </source>
</evidence>
<evidence type="ECO:0000256" key="3">
    <source>
        <dbReference type="ARBA" id="ARBA00023157"/>
    </source>
</evidence>
<proteinExistence type="predicted"/>
<dbReference type="PROSITE" id="PS51352">
    <property type="entry name" value="THIOREDOXIN_2"/>
    <property type="match status" value="1"/>
</dbReference>
<dbReference type="InterPro" id="IPR013766">
    <property type="entry name" value="Thioredoxin_domain"/>
</dbReference>
<feature type="chain" id="PRO_5015870924" evidence="5">
    <location>
        <begin position="23"/>
        <end position="219"/>
    </location>
</feature>
<dbReference type="Pfam" id="PF01323">
    <property type="entry name" value="DSBA"/>
    <property type="match status" value="1"/>
</dbReference>